<dbReference type="Pfam" id="PF20432">
    <property type="entry name" value="Xre-like-HTH"/>
    <property type="match status" value="1"/>
</dbReference>
<gene>
    <name evidence="3" type="ORF">FJU08_14635</name>
</gene>
<evidence type="ECO:0000313" key="3">
    <source>
        <dbReference type="EMBL" id="TPW29089.1"/>
    </source>
</evidence>
<feature type="domain" description="Antitoxin Xre-like helix-turn-helix" evidence="2">
    <location>
        <begin position="11"/>
        <end position="70"/>
    </location>
</feature>
<sequence length="126" mass="13349">MLHPVSAQNVPDRGAILTKAVSRAGDRLGLSGRVLADVLGVSEAQISRYRRGEAILAEGTKPFELAVLMVRAFRSLDAITGGDETVARAWLTAENGALGARPVDRITSIQGLADVVAYLDARRAPL</sequence>
<reference evidence="3 4" key="1">
    <citation type="submission" date="2019-06" db="EMBL/GenBank/DDBJ databases">
        <authorList>
            <person name="Li M."/>
        </authorList>
    </citation>
    <scope>NUCLEOTIDE SEQUENCE [LARGE SCALE GENOMIC DNA]</scope>
    <source>
        <strain evidence="3 4">BGMRC2036</strain>
    </source>
</reference>
<dbReference type="OrthoDB" id="8481084at2"/>
<accession>A0A506U934</accession>
<name>A0A506U934_9HYPH</name>
<comment type="caution">
    <text evidence="3">The sequence shown here is derived from an EMBL/GenBank/DDBJ whole genome shotgun (WGS) entry which is preliminary data.</text>
</comment>
<proteinExistence type="predicted"/>
<organism evidence="3 4">
    <name type="scientific">Martelella alba</name>
    <dbReference type="NCBI Taxonomy" id="2590451"/>
    <lineage>
        <taxon>Bacteria</taxon>
        <taxon>Pseudomonadati</taxon>
        <taxon>Pseudomonadota</taxon>
        <taxon>Alphaproteobacteria</taxon>
        <taxon>Hyphomicrobiales</taxon>
        <taxon>Aurantimonadaceae</taxon>
        <taxon>Martelella</taxon>
    </lineage>
</organism>
<dbReference type="Pfam" id="PF09722">
    <property type="entry name" value="Xre_MbcA_ParS_C"/>
    <property type="match status" value="1"/>
</dbReference>
<dbReference type="EMBL" id="VHLG01000010">
    <property type="protein sequence ID" value="TPW29089.1"/>
    <property type="molecule type" value="Genomic_DNA"/>
</dbReference>
<dbReference type="RefSeq" id="WP_141149766.1">
    <property type="nucleotide sequence ID" value="NZ_VHLG01000010.1"/>
</dbReference>
<protein>
    <submittedName>
        <fullName evidence="3">DUF2384 domain-containing protein</fullName>
    </submittedName>
</protein>
<evidence type="ECO:0000313" key="4">
    <source>
        <dbReference type="Proteomes" id="UP000318801"/>
    </source>
</evidence>
<dbReference type="InterPro" id="IPR024467">
    <property type="entry name" value="Xre/MbcA/ParS-like_toxin-bd"/>
</dbReference>
<dbReference type="GO" id="GO:0003677">
    <property type="term" value="F:DNA binding"/>
    <property type="evidence" value="ECO:0007669"/>
    <property type="project" value="InterPro"/>
</dbReference>
<feature type="domain" description="Antitoxin Xre/MbcA/ParS-like toxin-binding" evidence="1">
    <location>
        <begin position="75"/>
        <end position="123"/>
    </location>
</feature>
<dbReference type="InterPro" id="IPR046847">
    <property type="entry name" value="Xre-like_HTH"/>
</dbReference>
<evidence type="ECO:0000259" key="2">
    <source>
        <dbReference type="Pfam" id="PF20432"/>
    </source>
</evidence>
<keyword evidence="4" id="KW-1185">Reference proteome</keyword>
<dbReference type="Proteomes" id="UP000318801">
    <property type="component" value="Unassembled WGS sequence"/>
</dbReference>
<dbReference type="AlphaFoldDB" id="A0A506U934"/>
<evidence type="ECO:0000259" key="1">
    <source>
        <dbReference type="Pfam" id="PF09722"/>
    </source>
</evidence>